<reference evidence="2" key="1">
    <citation type="submission" date="2020-12" db="UniProtKB">
        <authorList>
            <consortium name="WormBaseParasite"/>
        </authorList>
    </citation>
    <scope>IDENTIFICATION</scope>
    <source>
        <strain evidence="2">MHco3</strain>
    </source>
</reference>
<evidence type="ECO:0000313" key="2">
    <source>
        <dbReference type="WBParaSite" id="HCON_00143510-00001"/>
    </source>
</evidence>
<sequence>MRDRSKTGGIGKVVKLHYDGVDIKLCCYSSASAVKRIKGEPAVGHEWEPEKKTLVRSWNTMDPEKSWWNAIRLKNGSVDVEEYIGVEKNEEVRLLHGFLKVVEVELSRDYRDGNGM</sequence>
<name>A0A7I5ECP2_HAECO</name>
<proteinExistence type="predicted"/>
<protein>
    <submittedName>
        <fullName evidence="2">Phloem protein</fullName>
    </submittedName>
</protein>
<keyword evidence="1" id="KW-1185">Reference proteome</keyword>
<organism evidence="1 2">
    <name type="scientific">Haemonchus contortus</name>
    <name type="common">Barber pole worm</name>
    <dbReference type="NCBI Taxonomy" id="6289"/>
    <lineage>
        <taxon>Eukaryota</taxon>
        <taxon>Metazoa</taxon>
        <taxon>Ecdysozoa</taxon>
        <taxon>Nematoda</taxon>
        <taxon>Chromadorea</taxon>
        <taxon>Rhabditida</taxon>
        <taxon>Rhabditina</taxon>
        <taxon>Rhabditomorpha</taxon>
        <taxon>Strongyloidea</taxon>
        <taxon>Trichostrongylidae</taxon>
        <taxon>Haemonchus</taxon>
    </lineage>
</organism>
<dbReference type="WBParaSite" id="HCON_00143510-00001">
    <property type="protein sequence ID" value="HCON_00143510-00001"/>
    <property type="gene ID" value="HCON_00143510"/>
</dbReference>
<evidence type="ECO:0000313" key="1">
    <source>
        <dbReference type="Proteomes" id="UP000025227"/>
    </source>
</evidence>
<dbReference type="Proteomes" id="UP000025227">
    <property type="component" value="Unplaced"/>
</dbReference>
<dbReference type="AlphaFoldDB" id="A0A7I5ECP2"/>
<accession>A0A7I5ECP2</accession>